<keyword evidence="1" id="KW-0812">Transmembrane</keyword>
<feature type="domain" description="EAL" evidence="2">
    <location>
        <begin position="382"/>
        <end position="633"/>
    </location>
</feature>
<feature type="transmembrane region" description="Helical" evidence="1">
    <location>
        <begin position="179"/>
        <end position="200"/>
    </location>
</feature>
<keyword evidence="1" id="KW-0472">Membrane</keyword>
<dbReference type="Pfam" id="PF00990">
    <property type="entry name" value="GGDEF"/>
    <property type="match status" value="1"/>
</dbReference>
<dbReference type="PROSITE" id="PS50883">
    <property type="entry name" value="EAL"/>
    <property type="match status" value="1"/>
</dbReference>
<dbReference type="Proteomes" id="UP000199302">
    <property type="component" value="Unassembled WGS sequence"/>
</dbReference>
<dbReference type="CDD" id="cd01949">
    <property type="entry name" value="GGDEF"/>
    <property type="match status" value="1"/>
</dbReference>
<dbReference type="InterPro" id="IPR001633">
    <property type="entry name" value="EAL_dom"/>
</dbReference>
<dbReference type="Gene3D" id="3.30.70.270">
    <property type="match status" value="1"/>
</dbReference>
<dbReference type="STRING" id="871652.SAMN04515673_11436"/>
<dbReference type="PANTHER" id="PTHR44757:SF2">
    <property type="entry name" value="BIOFILM ARCHITECTURE MAINTENANCE PROTEIN MBAA"/>
    <property type="match status" value="1"/>
</dbReference>
<dbReference type="EMBL" id="FOYI01000014">
    <property type="protein sequence ID" value="SFR18597.1"/>
    <property type="molecule type" value="Genomic_DNA"/>
</dbReference>
<dbReference type="NCBIfam" id="TIGR00254">
    <property type="entry name" value="GGDEF"/>
    <property type="match status" value="1"/>
</dbReference>
<dbReference type="Gene3D" id="3.20.20.450">
    <property type="entry name" value="EAL domain"/>
    <property type="match status" value="1"/>
</dbReference>
<dbReference type="SUPFAM" id="SSF141868">
    <property type="entry name" value="EAL domain-like"/>
    <property type="match status" value="1"/>
</dbReference>
<keyword evidence="1" id="KW-1133">Transmembrane helix</keyword>
<evidence type="ECO:0000256" key="1">
    <source>
        <dbReference type="SAM" id="Phobius"/>
    </source>
</evidence>
<dbReference type="PANTHER" id="PTHR44757">
    <property type="entry name" value="DIGUANYLATE CYCLASE DGCP"/>
    <property type="match status" value="1"/>
</dbReference>
<feature type="transmembrane region" description="Helical" evidence="1">
    <location>
        <begin position="6"/>
        <end position="24"/>
    </location>
</feature>
<gene>
    <name evidence="4" type="ORF">SAMN04515673_11436</name>
</gene>
<dbReference type="CDD" id="cd01948">
    <property type="entry name" value="EAL"/>
    <property type="match status" value="1"/>
</dbReference>
<evidence type="ECO:0000259" key="3">
    <source>
        <dbReference type="PROSITE" id="PS50887"/>
    </source>
</evidence>
<feature type="domain" description="GGDEF" evidence="3">
    <location>
        <begin position="242"/>
        <end position="373"/>
    </location>
</feature>
<reference evidence="4 5" key="1">
    <citation type="submission" date="2016-10" db="EMBL/GenBank/DDBJ databases">
        <authorList>
            <person name="de Groot N.N."/>
        </authorList>
    </citation>
    <scope>NUCLEOTIDE SEQUENCE [LARGE SCALE GENOMIC DNA]</scope>
    <source>
        <strain evidence="5">KMM 9023,NRIC 0796,JCM 17311,KCTC 23692</strain>
    </source>
</reference>
<sequence length="639" mass="70620">MVRFIVTTVLITSMAVFLVISALSDRRMNQAVMHHAATVGEYWGRYMSSHISDIETLLATGVPTEDQIKSIGDMRAVANVFRFKLFDDQGRLVLISDDEFVANPQGVAPEADPDPRMVLETMKPIVSVNDGTLKPDRPDIYAEAYVPIIGADGAPLGVAEVYLDETETRAYFVDSFNGFGIIVAGLSAFLFLAPALGFIVQKERALRTQKQIEYLARFDTLTGLMNRAEFKRRFDAALAEGSLSAVLYIDADRFKSINDTYGHGVGDEFLSRLGRILSANTAADDLVARFGGDEFVVALRNINPDMILTRIHKILTLSAETFTVRERVIACSVSIGVSLFEEGKDFDELTAEADAALYAAKSGGRNQYAFYGEKMGSEIRHRNMIEARVKVATENEEFTIVYQPLVDGQTHEVLGYEALLRLKADDGTAIPPMEFIPLAEEMGYVERLGSWTIAKAIRDISEFDGSSCVAINLSVAQFRSGTLPDVVREALEAVDFAPERLEVEITESLLLIDDPSISYQIDMLREMGVKIAMDDFGTKYSSLGYLWKYRFDRLKIDRSFISGLTENPERTLEIVESVIMLGKRLGMQVTAEGVETQAQSAILTELGCDVLQGFLFGRPEALDPADATEIAVPKVVQQA</sequence>
<dbReference type="InterPro" id="IPR000160">
    <property type="entry name" value="GGDEF_dom"/>
</dbReference>
<dbReference type="InterPro" id="IPR035919">
    <property type="entry name" value="EAL_sf"/>
</dbReference>
<accession>A0A1I6ELS9</accession>
<dbReference type="Pfam" id="PF00563">
    <property type="entry name" value="EAL"/>
    <property type="match status" value="1"/>
</dbReference>
<evidence type="ECO:0000259" key="2">
    <source>
        <dbReference type="PROSITE" id="PS50883"/>
    </source>
</evidence>
<protein>
    <submittedName>
        <fullName evidence="4">Diguanylate cyclase (GGDEF) domain-containing protein</fullName>
    </submittedName>
</protein>
<dbReference type="InterPro" id="IPR043128">
    <property type="entry name" value="Rev_trsase/Diguanyl_cyclase"/>
</dbReference>
<dbReference type="SUPFAM" id="SSF55073">
    <property type="entry name" value="Nucleotide cyclase"/>
    <property type="match status" value="1"/>
</dbReference>
<proteinExistence type="predicted"/>
<evidence type="ECO:0000313" key="4">
    <source>
        <dbReference type="EMBL" id="SFR18597.1"/>
    </source>
</evidence>
<organism evidence="4 5">
    <name type="scientific">Poseidonocella sedimentorum</name>
    <dbReference type="NCBI Taxonomy" id="871652"/>
    <lineage>
        <taxon>Bacteria</taxon>
        <taxon>Pseudomonadati</taxon>
        <taxon>Pseudomonadota</taxon>
        <taxon>Alphaproteobacteria</taxon>
        <taxon>Rhodobacterales</taxon>
        <taxon>Roseobacteraceae</taxon>
        <taxon>Poseidonocella</taxon>
    </lineage>
</organism>
<dbReference type="SMART" id="SM00267">
    <property type="entry name" value="GGDEF"/>
    <property type="match status" value="1"/>
</dbReference>
<dbReference type="AlphaFoldDB" id="A0A1I6ELS9"/>
<keyword evidence="5" id="KW-1185">Reference proteome</keyword>
<dbReference type="OrthoDB" id="9814202at2"/>
<name>A0A1I6ELS9_9RHOB</name>
<dbReference type="PROSITE" id="PS50887">
    <property type="entry name" value="GGDEF"/>
    <property type="match status" value="1"/>
</dbReference>
<evidence type="ECO:0000313" key="5">
    <source>
        <dbReference type="Proteomes" id="UP000199302"/>
    </source>
</evidence>
<dbReference type="InterPro" id="IPR052155">
    <property type="entry name" value="Biofilm_reg_signaling"/>
</dbReference>
<dbReference type="SMART" id="SM00052">
    <property type="entry name" value="EAL"/>
    <property type="match status" value="1"/>
</dbReference>
<dbReference type="InterPro" id="IPR029787">
    <property type="entry name" value="Nucleotide_cyclase"/>
</dbReference>